<reference evidence="2 3" key="1">
    <citation type="submission" date="2024-09" db="EMBL/GenBank/DDBJ databases">
        <title>Novel species of the genus Pelomonas and Roseateles isolated from streams.</title>
        <authorList>
            <person name="Lu H."/>
        </authorList>
    </citation>
    <scope>NUCLEOTIDE SEQUENCE [LARGE SCALE GENOMIC DNA]</scope>
    <source>
        <strain evidence="2 3">BYS96W</strain>
    </source>
</reference>
<gene>
    <name evidence="2" type="primary">napE</name>
    <name evidence="2" type="ORF">ACG00X_23345</name>
</gene>
<sequence length="59" mass="6230">MLDPAGGSPSHSPPSTRTEEVRSFLFLSVVMAPVLAGMLVASYGFVVWVYQMFAGPPGS</sequence>
<accession>A0ABW7GCV7</accession>
<evidence type="ECO:0000313" key="2">
    <source>
        <dbReference type="EMBL" id="MFG6459773.1"/>
    </source>
</evidence>
<dbReference type="RefSeq" id="WP_394492127.1">
    <property type="nucleotide sequence ID" value="NZ_JBIGIA010000030.1"/>
</dbReference>
<dbReference type="InterPro" id="IPR004448">
    <property type="entry name" value="Nitrate_reductase_NapE"/>
</dbReference>
<comment type="caution">
    <text evidence="2">The sequence shown here is derived from an EMBL/GenBank/DDBJ whole genome shotgun (WGS) entry which is preliminary data.</text>
</comment>
<name>A0ABW7GCV7_9BURK</name>
<dbReference type="Proteomes" id="UP001606305">
    <property type="component" value="Unassembled WGS sequence"/>
</dbReference>
<evidence type="ECO:0000256" key="1">
    <source>
        <dbReference type="SAM" id="Phobius"/>
    </source>
</evidence>
<evidence type="ECO:0000313" key="3">
    <source>
        <dbReference type="Proteomes" id="UP001606305"/>
    </source>
</evidence>
<protein>
    <submittedName>
        <fullName evidence="2">Periplasmic nitrate reductase, NapE protein</fullName>
    </submittedName>
</protein>
<keyword evidence="3" id="KW-1185">Reference proteome</keyword>
<dbReference type="EMBL" id="JBIGIA010000030">
    <property type="protein sequence ID" value="MFG6459773.1"/>
    <property type="molecule type" value="Genomic_DNA"/>
</dbReference>
<proteinExistence type="predicted"/>
<keyword evidence="1" id="KW-1133">Transmembrane helix</keyword>
<feature type="transmembrane region" description="Helical" evidence="1">
    <location>
        <begin position="24"/>
        <end position="50"/>
    </location>
</feature>
<keyword evidence="1" id="KW-0812">Transmembrane</keyword>
<dbReference type="NCBIfam" id="TIGR02973">
    <property type="entry name" value="nitrate_rd_NapE"/>
    <property type="match status" value="1"/>
</dbReference>
<keyword evidence="1" id="KW-0472">Membrane</keyword>
<dbReference type="InterPro" id="IPR010649">
    <property type="entry name" value="NapE_TorE"/>
</dbReference>
<dbReference type="Pfam" id="PF06796">
    <property type="entry name" value="NapE"/>
    <property type="match status" value="1"/>
</dbReference>
<organism evidence="2 3">
    <name type="scientific">Pelomonas nitida</name>
    <dbReference type="NCBI Taxonomy" id="3299027"/>
    <lineage>
        <taxon>Bacteria</taxon>
        <taxon>Pseudomonadati</taxon>
        <taxon>Pseudomonadota</taxon>
        <taxon>Betaproteobacteria</taxon>
        <taxon>Burkholderiales</taxon>
        <taxon>Sphaerotilaceae</taxon>
        <taxon>Roseateles</taxon>
    </lineage>
</organism>